<keyword evidence="3" id="KW-1185">Reference proteome</keyword>
<feature type="region of interest" description="Disordered" evidence="1">
    <location>
        <begin position="62"/>
        <end position="89"/>
    </location>
</feature>
<dbReference type="AlphaFoldDB" id="M7B7D7"/>
<evidence type="ECO:0000256" key="1">
    <source>
        <dbReference type="SAM" id="MobiDB-lite"/>
    </source>
</evidence>
<evidence type="ECO:0000313" key="2">
    <source>
        <dbReference type="EMBL" id="EMP28098.1"/>
    </source>
</evidence>
<sequence length="226" mass="25160">MHDVLSCHPDDQQCKTTYITVCHNKEKKNHEMFPQTMNVTKKWTTQELPIVIDSFQTQILGPPISTSSSRKELRKEGYDNYRGSSGSDRRNKMKMTGCGSCGMYIILKWECVHPVYTKWRILPSSPLKGAALMPHGCSASPDHMNERKSSIQQLSKKFSSTAESSVPGWSVWQSESIFWVVISLWSPTNTGFYPGHFGVPAATSIIGASSYLVESTFGSNIGISSP</sequence>
<proteinExistence type="predicted"/>
<evidence type="ECO:0000313" key="3">
    <source>
        <dbReference type="Proteomes" id="UP000031443"/>
    </source>
</evidence>
<gene>
    <name evidence="2" type="ORF">UY3_14748</name>
</gene>
<dbReference type="EMBL" id="KB565340">
    <property type="protein sequence ID" value="EMP28098.1"/>
    <property type="molecule type" value="Genomic_DNA"/>
</dbReference>
<organism evidence="2 3">
    <name type="scientific">Chelonia mydas</name>
    <name type="common">Green sea-turtle</name>
    <name type="synonym">Chelonia agassizi</name>
    <dbReference type="NCBI Taxonomy" id="8469"/>
    <lineage>
        <taxon>Eukaryota</taxon>
        <taxon>Metazoa</taxon>
        <taxon>Chordata</taxon>
        <taxon>Craniata</taxon>
        <taxon>Vertebrata</taxon>
        <taxon>Euteleostomi</taxon>
        <taxon>Archelosauria</taxon>
        <taxon>Testudinata</taxon>
        <taxon>Testudines</taxon>
        <taxon>Cryptodira</taxon>
        <taxon>Durocryptodira</taxon>
        <taxon>Americhelydia</taxon>
        <taxon>Chelonioidea</taxon>
        <taxon>Cheloniidae</taxon>
        <taxon>Chelonia</taxon>
    </lineage>
</organism>
<accession>M7B7D7</accession>
<dbReference type="Proteomes" id="UP000031443">
    <property type="component" value="Unassembled WGS sequence"/>
</dbReference>
<name>M7B7D7_CHEMY</name>
<feature type="compositionally biased region" description="Basic and acidic residues" evidence="1">
    <location>
        <begin position="69"/>
        <end position="79"/>
    </location>
</feature>
<reference evidence="3" key="1">
    <citation type="journal article" date="2013" name="Nat. Genet.">
        <title>The draft genomes of soft-shell turtle and green sea turtle yield insights into the development and evolution of the turtle-specific body plan.</title>
        <authorList>
            <person name="Wang Z."/>
            <person name="Pascual-Anaya J."/>
            <person name="Zadissa A."/>
            <person name="Li W."/>
            <person name="Niimura Y."/>
            <person name="Huang Z."/>
            <person name="Li C."/>
            <person name="White S."/>
            <person name="Xiong Z."/>
            <person name="Fang D."/>
            <person name="Wang B."/>
            <person name="Ming Y."/>
            <person name="Chen Y."/>
            <person name="Zheng Y."/>
            <person name="Kuraku S."/>
            <person name="Pignatelli M."/>
            <person name="Herrero J."/>
            <person name="Beal K."/>
            <person name="Nozawa M."/>
            <person name="Li Q."/>
            <person name="Wang J."/>
            <person name="Zhang H."/>
            <person name="Yu L."/>
            <person name="Shigenobu S."/>
            <person name="Wang J."/>
            <person name="Liu J."/>
            <person name="Flicek P."/>
            <person name="Searle S."/>
            <person name="Wang J."/>
            <person name="Kuratani S."/>
            <person name="Yin Y."/>
            <person name="Aken B."/>
            <person name="Zhang G."/>
            <person name="Irie N."/>
        </authorList>
    </citation>
    <scope>NUCLEOTIDE SEQUENCE [LARGE SCALE GENOMIC DNA]</scope>
</reference>
<protein>
    <submittedName>
        <fullName evidence="2">Uncharacterized protein</fullName>
    </submittedName>
</protein>